<reference evidence="2" key="1">
    <citation type="submission" date="2023-08" db="EMBL/GenBank/DDBJ databases">
        <title>Black Yeasts Isolated from many extreme environments.</title>
        <authorList>
            <person name="Coleine C."/>
            <person name="Stajich J.E."/>
            <person name="Selbmann L."/>
        </authorList>
    </citation>
    <scope>NUCLEOTIDE SEQUENCE</scope>
    <source>
        <strain evidence="2">CCFEE 5810</strain>
    </source>
</reference>
<feature type="compositionally biased region" description="Low complexity" evidence="1">
    <location>
        <begin position="167"/>
        <end position="186"/>
    </location>
</feature>
<feature type="region of interest" description="Disordered" evidence="1">
    <location>
        <begin position="622"/>
        <end position="722"/>
    </location>
</feature>
<feature type="compositionally biased region" description="Acidic residues" evidence="1">
    <location>
        <begin position="687"/>
        <end position="710"/>
    </location>
</feature>
<comment type="caution">
    <text evidence="2">The sequence shown here is derived from an EMBL/GenBank/DDBJ whole genome shotgun (WGS) entry which is preliminary data.</text>
</comment>
<feature type="compositionally biased region" description="Basic and acidic residues" evidence="1">
    <location>
        <begin position="152"/>
        <end position="161"/>
    </location>
</feature>
<name>A0AAN7WB19_9PEZI</name>
<feature type="compositionally biased region" description="Low complexity" evidence="1">
    <location>
        <begin position="1"/>
        <end position="14"/>
    </location>
</feature>
<feature type="region of interest" description="Disordered" evidence="1">
    <location>
        <begin position="1"/>
        <end position="37"/>
    </location>
</feature>
<dbReference type="EMBL" id="JAVRQU010000009">
    <property type="protein sequence ID" value="KAK5699047.1"/>
    <property type="molecule type" value="Genomic_DNA"/>
</dbReference>
<feature type="region of interest" description="Disordered" evidence="1">
    <location>
        <begin position="55"/>
        <end position="195"/>
    </location>
</feature>
<feature type="compositionally biased region" description="Low complexity" evidence="1">
    <location>
        <begin position="764"/>
        <end position="786"/>
    </location>
</feature>
<feature type="compositionally biased region" description="Low complexity" evidence="1">
    <location>
        <begin position="637"/>
        <end position="649"/>
    </location>
</feature>
<feature type="region of interest" description="Disordered" evidence="1">
    <location>
        <begin position="211"/>
        <end position="308"/>
    </location>
</feature>
<feature type="compositionally biased region" description="Polar residues" evidence="1">
    <location>
        <begin position="486"/>
        <end position="495"/>
    </location>
</feature>
<feature type="region of interest" description="Disordered" evidence="1">
    <location>
        <begin position="339"/>
        <end position="535"/>
    </location>
</feature>
<protein>
    <submittedName>
        <fullName evidence="2">Uncharacterized protein</fullName>
    </submittedName>
</protein>
<evidence type="ECO:0000313" key="2">
    <source>
        <dbReference type="EMBL" id="KAK5699047.1"/>
    </source>
</evidence>
<feature type="compositionally biased region" description="Basic residues" evidence="1">
    <location>
        <begin position="66"/>
        <end position="75"/>
    </location>
</feature>
<feature type="compositionally biased region" description="Polar residues" evidence="1">
    <location>
        <begin position="435"/>
        <end position="449"/>
    </location>
</feature>
<dbReference type="Proteomes" id="UP001310594">
    <property type="component" value="Unassembled WGS sequence"/>
</dbReference>
<gene>
    <name evidence="2" type="ORF">LTR97_006696</name>
</gene>
<feature type="compositionally biased region" description="Basic residues" evidence="1">
    <location>
        <begin position="91"/>
        <end position="107"/>
    </location>
</feature>
<feature type="compositionally biased region" description="Basic and acidic residues" evidence="1">
    <location>
        <begin position="423"/>
        <end position="433"/>
    </location>
</feature>
<evidence type="ECO:0000313" key="3">
    <source>
        <dbReference type="Proteomes" id="UP001310594"/>
    </source>
</evidence>
<proteinExistence type="predicted"/>
<feature type="region of interest" description="Disordered" evidence="1">
    <location>
        <begin position="757"/>
        <end position="788"/>
    </location>
</feature>
<evidence type="ECO:0000256" key="1">
    <source>
        <dbReference type="SAM" id="MobiDB-lite"/>
    </source>
</evidence>
<sequence>MDSPDPLTLPSSPLVARQTRQSSVKPPRIHSSPNKSFVVDTVAAPDGSPWRIKVTVEAEPSGSPAAKRRLGRRVPVKMTSTEDSDYPKPSPQRKRKPTPTRRGRRAAKATQEDLDAAFMPPPAATSSATKARRRRSLKELHVPAHASTQRTRGLERARGELDEALQDAVGDGASGSDSEDGSSAPGHVAGDMTVAGEEDFTMVSIDTLQSMRGDTSLASLHRREVHDGEEDDGDKTAASLSYLPSSPPKHDVEVQYPHLPSPESKDSADYDAMSWKPTTMPKPARQNELDSEPSEWRRHREAVSRKIQEASTSQVIIINDTSVANDEQVAEDDDIWQDEASRSLEDDSEVIVETKHERRSRRSRRAAQTVTMAAPAITAPLEPKSPGLFDGPPIRPRRSKIPRTWRRTSGADFAYSDSPAHAEPLEVKKRDVSTDGGSRASSGVLTPPSSGDEDAEAQQQVDEDEHEQQEPESDEDFGKPDGEATQLHNNDQVTQAEVDDEVATPEEKLEDTGHSLLPNLPAVYSRPSESMKMPQRRQRTERKAMDLSELLNLNRSSPARGRMPEIKTAIRQPRRGRVSQASSLHMRTVTGAVHQNLSSNAGVSKVVGSPLRRSLLSSKIAGNGAIGTSMGGEEARVSSSVHESSVMESFASKASDQRQLLTEMRHGARQSSRSQGQTGVEDKTVDQDEQETEQNIDDEYITEDEEEVTEEPSRSYEEHLNVESPQKIKVKFGDSVGSSSLLAPRRAYAPLFASTNAARQSRLPPQAAPSSKPATSSTTPSSTQQSGSILTRLTSTLFSAIVRPSGPTEVLPQQAEPIYPPALRAHLRSRYGVVSIAHPWTMCHMRTLHRMLNSCTSGMSDSIIPRPEVSASPKLPAYLETEIGKKQISMSGSYKWNFTPQDAQIVLAFMQVLVPEHTWNAMMDGEVEMLGDNIAAQYRGEMCGRLGGDMVWGLEIGVRRKEESIEWQFVRKALGDCLMANELTAKR</sequence>
<feature type="compositionally biased region" description="Basic and acidic residues" evidence="1">
    <location>
        <begin position="711"/>
        <end position="721"/>
    </location>
</feature>
<dbReference type="AlphaFoldDB" id="A0AAN7WB19"/>
<feature type="compositionally biased region" description="Basic and acidic residues" evidence="1">
    <location>
        <begin position="294"/>
        <end position="308"/>
    </location>
</feature>
<organism evidence="2 3">
    <name type="scientific">Elasticomyces elasticus</name>
    <dbReference type="NCBI Taxonomy" id="574655"/>
    <lineage>
        <taxon>Eukaryota</taxon>
        <taxon>Fungi</taxon>
        <taxon>Dikarya</taxon>
        <taxon>Ascomycota</taxon>
        <taxon>Pezizomycotina</taxon>
        <taxon>Dothideomycetes</taxon>
        <taxon>Dothideomycetidae</taxon>
        <taxon>Mycosphaerellales</taxon>
        <taxon>Teratosphaeriaceae</taxon>
        <taxon>Elasticomyces</taxon>
    </lineage>
</organism>
<feature type="compositionally biased region" description="Basic residues" evidence="1">
    <location>
        <begin position="395"/>
        <end position="406"/>
    </location>
</feature>
<feature type="compositionally biased region" description="Polar residues" evidence="1">
    <location>
        <begin position="669"/>
        <end position="678"/>
    </location>
</feature>
<accession>A0AAN7WB19</accession>
<feature type="compositionally biased region" description="Acidic residues" evidence="1">
    <location>
        <begin position="451"/>
        <end position="475"/>
    </location>
</feature>